<dbReference type="InterPro" id="IPR051532">
    <property type="entry name" value="Ester_Hydrolysis_Enzymes"/>
</dbReference>
<dbReference type="SUPFAM" id="SSF52266">
    <property type="entry name" value="SGNH hydrolase"/>
    <property type="match status" value="1"/>
</dbReference>
<sequence>MALRSISLPGNFGLRALHLAWACCALIAWQVESHAAEDFSLRDGDTVVFLGDSITAARTYTKIIENYTLLRFPQRRIRFYNAGIGGDTAAGSLARLERDVFSRRPTVLTVCFGLNDIGWGLKADDEHKALYVNSLRTIIDKCQERKIRVFICSGPITAEDPDKGEAGYLQKMCDEAFVMAKAKGAGTIDVQRPMREIQRRVLKVNQGIADESKHTRLHLADGVHLNDLGHLAMAYAFLQGFNAPGDISQAEIDIPTKKVTAAGCRISDVRQLDDGCEFTRLDDGLPFNNGLFFALNFAYVPLHRDFNAYRLKITGLADGRYEVTVNGRSTAKFTAKQLAAGVDIASTTTSAWQPGGPWDAQATVLRSLTEARHEVDTARLLSRLYLADQPIVAELDRKSQPAEEQLIELQRLAARPRPYHFVIRPAAEAP</sequence>
<name>A0A517YAE8_9BACT</name>
<organism evidence="2 3">
    <name type="scientific">Anatilimnocola aggregata</name>
    <dbReference type="NCBI Taxonomy" id="2528021"/>
    <lineage>
        <taxon>Bacteria</taxon>
        <taxon>Pseudomonadati</taxon>
        <taxon>Planctomycetota</taxon>
        <taxon>Planctomycetia</taxon>
        <taxon>Pirellulales</taxon>
        <taxon>Pirellulaceae</taxon>
        <taxon>Anatilimnocola</taxon>
    </lineage>
</organism>
<dbReference type="InterPro" id="IPR036514">
    <property type="entry name" value="SGNH_hydro_sf"/>
</dbReference>
<dbReference type="InterPro" id="IPR013830">
    <property type="entry name" value="SGNH_hydro"/>
</dbReference>
<protein>
    <submittedName>
        <fullName evidence="2">GDSL-like Lipase/Acylhydrolase</fullName>
    </submittedName>
</protein>
<evidence type="ECO:0000313" key="2">
    <source>
        <dbReference type="EMBL" id="QDU27171.1"/>
    </source>
</evidence>
<dbReference type="OrthoDB" id="9794725at2"/>
<dbReference type="KEGG" id="aagg:ETAA8_22560"/>
<keyword evidence="3" id="KW-1185">Reference proteome</keyword>
<evidence type="ECO:0000259" key="1">
    <source>
        <dbReference type="Pfam" id="PF13472"/>
    </source>
</evidence>
<dbReference type="EMBL" id="CP036274">
    <property type="protein sequence ID" value="QDU27171.1"/>
    <property type="molecule type" value="Genomic_DNA"/>
</dbReference>
<dbReference type="AlphaFoldDB" id="A0A517YAE8"/>
<dbReference type="Proteomes" id="UP000315017">
    <property type="component" value="Chromosome"/>
</dbReference>
<dbReference type="CDD" id="cd01834">
    <property type="entry name" value="SGNH_hydrolase_like_2"/>
    <property type="match status" value="1"/>
</dbReference>
<dbReference type="PANTHER" id="PTHR30383">
    <property type="entry name" value="THIOESTERASE 1/PROTEASE 1/LYSOPHOSPHOLIPASE L1"/>
    <property type="match status" value="1"/>
</dbReference>
<gene>
    <name evidence="2" type="ORF">ETAA8_22560</name>
</gene>
<dbReference type="RefSeq" id="WP_145088041.1">
    <property type="nucleotide sequence ID" value="NZ_CP036274.1"/>
</dbReference>
<evidence type="ECO:0000313" key="3">
    <source>
        <dbReference type="Proteomes" id="UP000315017"/>
    </source>
</evidence>
<feature type="domain" description="SGNH hydrolase-type esterase" evidence="1">
    <location>
        <begin position="49"/>
        <end position="230"/>
    </location>
</feature>
<dbReference type="Gene3D" id="3.40.50.1110">
    <property type="entry name" value="SGNH hydrolase"/>
    <property type="match status" value="1"/>
</dbReference>
<proteinExistence type="predicted"/>
<dbReference type="Pfam" id="PF13472">
    <property type="entry name" value="Lipase_GDSL_2"/>
    <property type="match status" value="1"/>
</dbReference>
<keyword evidence="2" id="KW-0378">Hydrolase</keyword>
<accession>A0A517YAE8</accession>
<dbReference type="GO" id="GO:0004622">
    <property type="term" value="F:phosphatidylcholine lysophospholipase activity"/>
    <property type="evidence" value="ECO:0007669"/>
    <property type="project" value="TreeGrafter"/>
</dbReference>
<reference evidence="2 3" key="1">
    <citation type="submission" date="2019-02" db="EMBL/GenBank/DDBJ databases">
        <title>Deep-cultivation of Planctomycetes and their phenomic and genomic characterization uncovers novel biology.</title>
        <authorList>
            <person name="Wiegand S."/>
            <person name="Jogler M."/>
            <person name="Boedeker C."/>
            <person name="Pinto D."/>
            <person name="Vollmers J."/>
            <person name="Rivas-Marin E."/>
            <person name="Kohn T."/>
            <person name="Peeters S.H."/>
            <person name="Heuer A."/>
            <person name="Rast P."/>
            <person name="Oberbeckmann S."/>
            <person name="Bunk B."/>
            <person name="Jeske O."/>
            <person name="Meyerdierks A."/>
            <person name="Storesund J.E."/>
            <person name="Kallscheuer N."/>
            <person name="Luecker S."/>
            <person name="Lage O.M."/>
            <person name="Pohl T."/>
            <person name="Merkel B.J."/>
            <person name="Hornburger P."/>
            <person name="Mueller R.-W."/>
            <person name="Bruemmer F."/>
            <person name="Labrenz M."/>
            <person name="Spormann A.M."/>
            <person name="Op den Camp H."/>
            <person name="Overmann J."/>
            <person name="Amann R."/>
            <person name="Jetten M.S.M."/>
            <person name="Mascher T."/>
            <person name="Medema M.H."/>
            <person name="Devos D.P."/>
            <person name="Kaster A.-K."/>
            <person name="Ovreas L."/>
            <person name="Rohde M."/>
            <person name="Galperin M.Y."/>
            <person name="Jogler C."/>
        </authorList>
    </citation>
    <scope>NUCLEOTIDE SEQUENCE [LARGE SCALE GENOMIC DNA]</scope>
    <source>
        <strain evidence="2 3">ETA_A8</strain>
    </source>
</reference>
<dbReference type="PANTHER" id="PTHR30383:SF5">
    <property type="entry name" value="SGNH HYDROLASE-TYPE ESTERASE DOMAIN-CONTAINING PROTEIN"/>
    <property type="match status" value="1"/>
</dbReference>